<dbReference type="EMBL" id="UZAK01012173">
    <property type="protein sequence ID" value="VDP01053.1"/>
    <property type="molecule type" value="Genomic_DNA"/>
</dbReference>
<evidence type="ECO:0000256" key="3">
    <source>
        <dbReference type="ARBA" id="ARBA00022448"/>
    </source>
</evidence>
<dbReference type="PANTHER" id="PTHR11099">
    <property type="entry name" value="VACUOLAR SORTING PROTEIN 35"/>
    <property type="match status" value="1"/>
</dbReference>
<dbReference type="GO" id="GO:0042147">
    <property type="term" value="P:retrograde transport, endosome to Golgi"/>
    <property type="evidence" value="ECO:0007669"/>
    <property type="project" value="InterPro"/>
</dbReference>
<evidence type="ECO:0000256" key="2">
    <source>
        <dbReference type="ARBA" id="ARBA00006536"/>
    </source>
</evidence>
<dbReference type="Gene3D" id="1.25.40.660">
    <property type="entry name" value="Vacuolar protein sorting-associated protein 35, helical subcomplex Vps35-C"/>
    <property type="match status" value="1"/>
</dbReference>
<dbReference type="Proteomes" id="UP000279833">
    <property type="component" value="Unassembled WGS sequence"/>
</dbReference>
<reference evidence="8" key="1">
    <citation type="submission" date="2016-06" db="UniProtKB">
        <authorList>
            <consortium name="WormBaseParasite"/>
        </authorList>
    </citation>
    <scope>IDENTIFICATION</scope>
</reference>
<evidence type="ECO:0000256" key="5">
    <source>
        <dbReference type="ARBA" id="ARBA00023136"/>
    </source>
</evidence>
<keyword evidence="3" id="KW-0813">Transport</keyword>
<dbReference type="STRING" id="6186.A0A183JTT5"/>
<dbReference type="GO" id="GO:0006886">
    <property type="term" value="P:intracellular protein transport"/>
    <property type="evidence" value="ECO:0007669"/>
    <property type="project" value="TreeGrafter"/>
</dbReference>
<dbReference type="GO" id="GO:0005770">
    <property type="term" value="C:late endosome"/>
    <property type="evidence" value="ECO:0007669"/>
    <property type="project" value="TreeGrafter"/>
</dbReference>
<evidence type="ECO:0000256" key="1">
    <source>
        <dbReference type="ARBA" id="ARBA00004170"/>
    </source>
</evidence>
<reference evidence="6 7" key="2">
    <citation type="submission" date="2018-11" db="EMBL/GenBank/DDBJ databases">
        <authorList>
            <consortium name="Pathogen Informatics"/>
        </authorList>
    </citation>
    <scope>NUCLEOTIDE SEQUENCE [LARGE SCALE GENOMIC DNA]</scope>
    <source>
        <strain evidence="6">Dakar</strain>
        <strain evidence="7">Dakar, Senegal</strain>
    </source>
</reference>
<name>A0A183JTT5_9TREM</name>
<keyword evidence="4" id="KW-0653">Protein transport</keyword>
<keyword evidence="7" id="KW-1185">Reference proteome</keyword>
<evidence type="ECO:0000313" key="8">
    <source>
        <dbReference type="WBParaSite" id="SCUD_0000612501-mRNA-1"/>
    </source>
</evidence>
<dbReference type="PANTHER" id="PTHR11099:SF0">
    <property type="entry name" value="VACUOLAR PROTEIN SORTING-ASSOCIATED PROTEIN 35"/>
    <property type="match status" value="1"/>
</dbReference>
<protein>
    <submittedName>
        <fullName evidence="8">COPI_C domain-containing protein</fullName>
    </submittedName>
</protein>
<organism evidence="8">
    <name type="scientific">Schistosoma curassoni</name>
    <dbReference type="NCBI Taxonomy" id="6186"/>
    <lineage>
        <taxon>Eukaryota</taxon>
        <taxon>Metazoa</taxon>
        <taxon>Spiralia</taxon>
        <taxon>Lophotrochozoa</taxon>
        <taxon>Platyhelminthes</taxon>
        <taxon>Trematoda</taxon>
        <taxon>Digenea</taxon>
        <taxon>Strigeidida</taxon>
        <taxon>Schistosomatoidea</taxon>
        <taxon>Schistosomatidae</taxon>
        <taxon>Schistosoma</taxon>
    </lineage>
</organism>
<proteinExistence type="inferred from homology"/>
<dbReference type="InterPro" id="IPR005378">
    <property type="entry name" value="Vps35"/>
</dbReference>
<evidence type="ECO:0000313" key="6">
    <source>
        <dbReference type="EMBL" id="VDP01053.1"/>
    </source>
</evidence>
<dbReference type="GO" id="GO:0030906">
    <property type="term" value="C:retromer, cargo-selective complex"/>
    <property type="evidence" value="ECO:0007669"/>
    <property type="project" value="InterPro"/>
</dbReference>
<dbReference type="AlphaFoldDB" id="A0A183JTT5"/>
<dbReference type="Pfam" id="PF03635">
    <property type="entry name" value="Vps35"/>
    <property type="match status" value="1"/>
</dbReference>
<accession>A0A183JTT5</accession>
<comment type="subcellular location">
    <subcellularLocation>
        <location evidence="1">Membrane</location>
        <topology evidence="1">Peripheral membrane protein</topology>
    </subcellularLocation>
</comment>
<evidence type="ECO:0000313" key="7">
    <source>
        <dbReference type="Proteomes" id="UP000279833"/>
    </source>
</evidence>
<dbReference type="GO" id="GO:0005829">
    <property type="term" value="C:cytosol"/>
    <property type="evidence" value="ECO:0007669"/>
    <property type="project" value="GOC"/>
</dbReference>
<sequence>ALTLYEEAVSDSHAQVEAIALITSTLYQINCFTGDNQSTLRTQCTRAAARLLRKHDQCRAVCASTHLYWPTKPLIRKGIKPSLLIPVTDNNPEISTYAKLSETEELSDEYYNKVMG</sequence>
<dbReference type="InterPro" id="IPR042491">
    <property type="entry name" value="Vps35_C"/>
</dbReference>
<keyword evidence="5" id="KW-0472">Membrane</keyword>
<comment type="similarity">
    <text evidence="2">Belongs to the VPS35 family.</text>
</comment>
<dbReference type="WBParaSite" id="SCUD_0000612501-mRNA-1">
    <property type="protein sequence ID" value="SCUD_0000612501-mRNA-1"/>
    <property type="gene ID" value="SCUD_0000612501"/>
</dbReference>
<evidence type="ECO:0000256" key="4">
    <source>
        <dbReference type="ARBA" id="ARBA00022927"/>
    </source>
</evidence>
<gene>
    <name evidence="6" type="ORF">SCUD_LOCUS6125</name>
</gene>